<dbReference type="SUPFAM" id="SSF159501">
    <property type="entry name" value="EreA/ChaN-like"/>
    <property type="match status" value="2"/>
</dbReference>
<dbReference type="CDD" id="cd14728">
    <property type="entry name" value="Ere-like"/>
    <property type="match status" value="1"/>
</dbReference>
<dbReference type="AlphaFoldDB" id="L8GSD5"/>
<proteinExistence type="predicted"/>
<protein>
    <submittedName>
        <fullName evidence="2">Erythromycin esterase</fullName>
    </submittedName>
</protein>
<dbReference type="KEGG" id="acan:ACA1_188730"/>
<dbReference type="RefSeq" id="XP_004337928.1">
    <property type="nucleotide sequence ID" value="XM_004337880.1"/>
</dbReference>
<dbReference type="Proteomes" id="UP000011083">
    <property type="component" value="Unassembled WGS sequence"/>
</dbReference>
<dbReference type="Gene3D" id="3.30.1870.10">
    <property type="entry name" value="EreA-like, domain 2"/>
    <property type="match status" value="1"/>
</dbReference>
<dbReference type="GeneID" id="14916531"/>
<gene>
    <name evidence="2" type="ORF">ACA1_188730</name>
</gene>
<dbReference type="PANTHER" id="PTHR31299">
    <property type="entry name" value="ESTERASE, PUTATIVE (AFU_ORTHOLOGUE AFUA_1G05850)-RELATED"/>
    <property type="match status" value="1"/>
</dbReference>
<sequence>MSRASGLASKMREFPFEDVTSAGIPLSQLVQGTCPLFVENFASILNAVGDAEVVMIGEATHGTEEFYHLRAEITKKLIEEKGFSFVAVEGDWPDVYRINRYVQLAQAEHEDANVVEALGDFQRFPTWNHIMVNFAEWLKDYNSRIEDYKKRVGVYGLDLYSMYTSAHEVIHYLDDIDPSAAKLARRSSLNHETLSRYGTLDQFKDEPHDYAAAVMLGISPSCENAVVQMLVDICRKGPEYLSSKGMVDGEQLFYAQENAVVVKDAEEYYRKAYAGGAVTWNLRDRHMHNTLKEILQHYNEKRGWPKPKAVVWAHNSHLGDARATSVSQMGEFNIGQLVRQTFGLNKCFNIGFSTYQGTVRAATKWGRPGEVMEINEARPESYEHLFHTAALRATQQEETKKKPQKDKSKAEGEGEEEMEMEEGEENEMDFAVVLRSNSSELLKESRLERAIGVQYVKDPRKEIHAHYFDAILPDQFDVVIHIDRTSALRPLD</sequence>
<feature type="region of interest" description="Disordered" evidence="1">
    <location>
        <begin position="393"/>
        <end position="425"/>
    </location>
</feature>
<dbReference type="Pfam" id="PF05139">
    <property type="entry name" value="Erythro_esteras"/>
    <property type="match status" value="1"/>
</dbReference>
<dbReference type="InterPro" id="IPR014622">
    <property type="entry name" value="UCP036794_erythomycin"/>
</dbReference>
<dbReference type="InterPro" id="IPR052036">
    <property type="entry name" value="Hydrolase/PRTase-associated"/>
</dbReference>
<organism evidence="2 3">
    <name type="scientific">Acanthamoeba castellanii (strain ATCC 30010 / Neff)</name>
    <dbReference type="NCBI Taxonomy" id="1257118"/>
    <lineage>
        <taxon>Eukaryota</taxon>
        <taxon>Amoebozoa</taxon>
        <taxon>Discosea</taxon>
        <taxon>Longamoebia</taxon>
        <taxon>Centramoebida</taxon>
        <taxon>Acanthamoebidae</taxon>
        <taxon>Acanthamoeba</taxon>
    </lineage>
</organism>
<dbReference type="PANTHER" id="PTHR31299:SF0">
    <property type="entry name" value="ESTERASE, PUTATIVE (AFU_ORTHOLOGUE AFUA_1G05850)-RELATED"/>
    <property type="match status" value="1"/>
</dbReference>
<dbReference type="Gene3D" id="3.40.1660.10">
    <property type="entry name" value="EreA-like (biosynthetic domain)"/>
    <property type="match status" value="1"/>
</dbReference>
<dbReference type="VEuPathDB" id="AmoebaDB:ACA1_188730"/>
<dbReference type="OrthoDB" id="413649at2759"/>
<dbReference type="EMBL" id="KB008020">
    <property type="protein sequence ID" value="ELR15915.1"/>
    <property type="molecule type" value="Genomic_DNA"/>
</dbReference>
<dbReference type="OMA" id="RYGCLTP"/>
<reference evidence="2 3" key="1">
    <citation type="journal article" date="2013" name="Genome Biol.">
        <title>Genome of Acanthamoeba castellanii highlights extensive lateral gene transfer and early evolution of tyrosine kinase signaling.</title>
        <authorList>
            <person name="Clarke M."/>
            <person name="Lohan A.J."/>
            <person name="Liu B."/>
            <person name="Lagkouvardos I."/>
            <person name="Roy S."/>
            <person name="Zafar N."/>
            <person name="Bertelli C."/>
            <person name="Schilde C."/>
            <person name="Kianianmomeni A."/>
            <person name="Burglin T.R."/>
            <person name="Frech C."/>
            <person name="Turcotte B."/>
            <person name="Kopec K.O."/>
            <person name="Synnott J.M."/>
            <person name="Choo C."/>
            <person name="Paponov I."/>
            <person name="Finkler A."/>
            <person name="Soon Heng Tan C."/>
            <person name="Hutchins A.P."/>
            <person name="Weinmeier T."/>
            <person name="Rattei T."/>
            <person name="Chu J.S."/>
            <person name="Gimenez G."/>
            <person name="Irimia M."/>
            <person name="Rigden D.J."/>
            <person name="Fitzpatrick D.A."/>
            <person name="Lorenzo-Morales J."/>
            <person name="Bateman A."/>
            <person name="Chiu C.H."/>
            <person name="Tang P."/>
            <person name="Hegemann P."/>
            <person name="Fromm H."/>
            <person name="Raoult D."/>
            <person name="Greub G."/>
            <person name="Miranda-Saavedra D."/>
            <person name="Chen N."/>
            <person name="Nash P."/>
            <person name="Ginger M.L."/>
            <person name="Horn M."/>
            <person name="Schaap P."/>
            <person name="Caler L."/>
            <person name="Loftus B."/>
        </authorList>
    </citation>
    <scope>NUCLEOTIDE SEQUENCE [LARGE SCALE GENOMIC DNA]</scope>
    <source>
        <strain evidence="2 3">Neff</strain>
    </source>
</reference>
<dbReference type="PIRSF" id="PIRSF036794">
    <property type="entry name" value="UCP_erythr_ester"/>
    <property type="match status" value="1"/>
</dbReference>
<evidence type="ECO:0000313" key="3">
    <source>
        <dbReference type="Proteomes" id="UP000011083"/>
    </source>
</evidence>
<feature type="compositionally biased region" description="Acidic residues" evidence="1">
    <location>
        <begin position="413"/>
        <end position="425"/>
    </location>
</feature>
<evidence type="ECO:0000256" key="1">
    <source>
        <dbReference type="SAM" id="MobiDB-lite"/>
    </source>
</evidence>
<dbReference type="InterPro" id="IPR007815">
    <property type="entry name" value="Emycin_Estase"/>
</dbReference>
<name>L8GSD5_ACACF</name>
<dbReference type="GO" id="GO:0046677">
    <property type="term" value="P:response to antibiotic"/>
    <property type="evidence" value="ECO:0007669"/>
    <property type="project" value="InterPro"/>
</dbReference>
<accession>L8GSD5</accession>
<feature type="compositionally biased region" description="Basic and acidic residues" evidence="1">
    <location>
        <begin position="395"/>
        <end position="412"/>
    </location>
</feature>
<dbReference type="STRING" id="1257118.L8GSD5"/>
<evidence type="ECO:0000313" key="2">
    <source>
        <dbReference type="EMBL" id="ELR15915.1"/>
    </source>
</evidence>
<keyword evidence="3" id="KW-1185">Reference proteome</keyword>